<proteinExistence type="predicted"/>
<reference evidence="2 3" key="1">
    <citation type="submission" date="2019-11" db="EMBL/GenBank/DDBJ databases">
        <title>Whole genome sequence of Oryza granulata.</title>
        <authorList>
            <person name="Li W."/>
        </authorList>
    </citation>
    <scope>NUCLEOTIDE SEQUENCE [LARGE SCALE GENOMIC DNA]</scope>
    <source>
        <strain evidence="3">cv. Menghai</strain>
        <tissue evidence="2">Leaf</tissue>
    </source>
</reference>
<keyword evidence="3" id="KW-1185">Reference proteome</keyword>
<name>A0A6G1EPL9_9ORYZ</name>
<evidence type="ECO:0000256" key="1">
    <source>
        <dbReference type="SAM" id="MobiDB-lite"/>
    </source>
</evidence>
<gene>
    <name evidence="2" type="ORF">E2562_026877</name>
</gene>
<sequence>MSVQHKGIYNDMSCRWLFEALSPVAQSSRRGEKCKRGAVHAETASGPGRLQSPSPGSSNN</sequence>
<comment type="caution">
    <text evidence="2">The sequence shown here is derived from an EMBL/GenBank/DDBJ whole genome shotgun (WGS) entry which is preliminary data.</text>
</comment>
<dbReference type="EMBL" id="SPHZ02000003">
    <property type="protein sequence ID" value="KAF0926561.1"/>
    <property type="molecule type" value="Genomic_DNA"/>
</dbReference>
<feature type="compositionally biased region" description="Polar residues" evidence="1">
    <location>
        <begin position="51"/>
        <end position="60"/>
    </location>
</feature>
<dbReference type="AlphaFoldDB" id="A0A6G1EPL9"/>
<organism evidence="2 3">
    <name type="scientific">Oryza meyeriana var. granulata</name>
    <dbReference type="NCBI Taxonomy" id="110450"/>
    <lineage>
        <taxon>Eukaryota</taxon>
        <taxon>Viridiplantae</taxon>
        <taxon>Streptophyta</taxon>
        <taxon>Embryophyta</taxon>
        <taxon>Tracheophyta</taxon>
        <taxon>Spermatophyta</taxon>
        <taxon>Magnoliopsida</taxon>
        <taxon>Liliopsida</taxon>
        <taxon>Poales</taxon>
        <taxon>Poaceae</taxon>
        <taxon>BOP clade</taxon>
        <taxon>Oryzoideae</taxon>
        <taxon>Oryzeae</taxon>
        <taxon>Oryzinae</taxon>
        <taxon>Oryza</taxon>
        <taxon>Oryza meyeriana</taxon>
    </lineage>
</organism>
<accession>A0A6G1EPL9</accession>
<evidence type="ECO:0000313" key="2">
    <source>
        <dbReference type="EMBL" id="KAF0926561.1"/>
    </source>
</evidence>
<feature type="region of interest" description="Disordered" evidence="1">
    <location>
        <begin position="25"/>
        <end position="60"/>
    </location>
</feature>
<protein>
    <submittedName>
        <fullName evidence="2">Uncharacterized protein</fullName>
    </submittedName>
</protein>
<dbReference type="Proteomes" id="UP000479710">
    <property type="component" value="Unassembled WGS sequence"/>
</dbReference>
<evidence type="ECO:0000313" key="3">
    <source>
        <dbReference type="Proteomes" id="UP000479710"/>
    </source>
</evidence>